<protein>
    <submittedName>
        <fullName evidence="1">Uncharacterized protein</fullName>
    </submittedName>
</protein>
<organism evidence="1 2">
    <name type="scientific">Rhododendron molle</name>
    <name type="common">Chinese azalea</name>
    <name type="synonym">Azalea mollis</name>
    <dbReference type="NCBI Taxonomy" id="49168"/>
    <lineage>
        <taxon>Eukaryota</taxon>
        <taxon>Viridiplantae</taxon>
        <taxon>Streptophyta</taxon>
        <taxon>Embryophyta</taxon>
        <taxon>Tracheophyta</taxon>
        <taxon>Spermatophyta</taxon>
        <taxon>Magnoliopsida</taxon>
        <taxon>eudicotyledons</taxon>
        <taxon>Gunneridae</taxon>
        <taxon>Pentapetalae</taxon>
        <taxon>asterids</taxon>
        <taxon>Ericales</taxon>
        <taxon>Ericaceae</taxon>
        <taxon>Ericoideae</taxon>
        <taxon>Rhodoreae</taxon>
        <taxon>Rhododendron</taxon>
    </lineage>
</organism>
<evidence type="ECO:0000313" key="2">
    <source>
        <dbReference type="Proteomes" id="UP001062846"/>
    </source>
</evidence>
<keyword evidence="2" id="KW-1185">Reference proteome</keyword>
<dbReference type="Proteomes" id="UP001062846">
    <property type="component" value="Chromosome 9"/>
</dbReference>
<sequence length="525" mass="59776">MPKTSTPTALAKIISPPPSWTHVAASPSSISSTSDRSSTDEGLRNRSKRFWYLFIVRMDDDRVEESVEHIEELLKECTPCIDMEFESEAAAFRFYHEYGRIIGLVYIETTITKADWMLKDNAWVTKTWDLREKWAHVHMKWSYNAGMRSTQLSESMNAKLKRHLKSDLNLGLLFTYYDQVVCDKRYKEKQATFDSREKMVRVNFSNCPMLLQAAKVYTPPLFDLFHKEFDISTGCTCKVIKLEVLGDEIRCVIQKHDEEREYVVLGSVELDAIGAKTLTEVRYSCRKFESFGILCGHAIRVLSHMNVMEVPVKYILGRWRLDAKSCSSKGKEVMVEENDRKLVISARYRHLCPKIVTLATRASENDEAYKLVMDTITLLRAQVDDITLSKHGVGASSSGPDIDMGLDLIDPNLKKAKGLKKKVTKRGIKGGKRLKAWHEKIKKRANGVPRSHFSQDGETPYYPQMAHLLSQASCSTQVSKEMAFERAGDISTDHSIHIPMDGVMEAELFNDEGFIDFMANSQPPS</sequence>
<proteinExistence type="predicted"/>
<gene>
    <name evidence="1" type="ORF">RHMOL_Rhmol09G0164500</name>
</gene>
<dbReference type="EMBL" id="CM046396">
    <property type="protein sequence ID" value="KAI8539219.1"/>
    <property type="molecule type" value="Genomic_DNA"/>
</dbReference>
<reference evidence="1" key="1">
    <citation type="submission" date="2022-02" db="EMBL/GenBank/DDBJ databases">
        <title>Plant Genome Project.</title>
        <authorList>
            <person name="Zhang R.-G."/>
        </authorList>
    </citation>
    <scope>NUCLEOTIDE SEQUENCE</scope>
    <source>
        <strain evidence="1">AT1</strain>
    </source>
</reference>
<evidence type="ECO:0000313" key="1">
    <source>
        <dbReference type="EMBL" id="KAI8539219.1"/>
    </source>
</evidence>
<comment type="caution">
    <text evidence="1">The sequence shown here is derived from an EMBL/GenBank/DDBJ whole genome shotgun (WGS) entry which is preliminary data.</text>
</comment>
<name>A0ACC0ME91_RHOML</name>
<accession>A0ACC0ME91</accession>